<evidence type="ECO:0000313" key="3">
    <source>
        <dbReference type="Proteomes" id="UP000277766"/>
    </source>
</evidence>
<evidence type="ECO:0000256" key="1">
    <source>
        <dbReference type="SAM" id="SignalP"/>
    </source>
</evidence>
<sequence length="156" mass="17210">MLKPALAFAAALSLIAAVPAQAQTAPKFNQWYLQLCMTRSGTPLNYVVAGLPNYCALTVKVTPNGAVPVKAVFTYELEWAQGGKLQKLALPGQDVWTPHGGGDIDIEVEDYEYSIYLPIHVRHRPDRQYTAINVIGNFTFSNGSTKKIFEKIDVVR</sequence>
<dbReference type="OrthoDB" id="70113at2"/>
<reference evidence="2 3" key="1">
    <citation type="submission" date="2018-12" db="EMBL/GenBank/DDBJ databases">
        <title>Deinococcus radiophilus ATCC 27603 genome sequencing and assembly.</title>
        <authorList>
            <person name="Maclea K.S."/>
            <person name="Maynard C.R."/>
        </authorList>
    </citation>
    <scope>NUCLEOTIDE SEQUENCE [LARGE SCALE GENOMIC DNA]</scope>
    <source>
        <strain evidence="2 3">ATCC 27603</strain>
    </source>
</reference>
<feature type="signal peptide" evidence="1">
    <location>
        <begin position="1"/>
        <end position="22"/>
    </location>
</feature>
<feature type="chain" id="PRO_5019034825" evidence="1">
    <location>
        <begin position="23"/>
        <end position="156"/>
    </location>
</feature>
<gene>
    <name evidence="2" type="ORF">EJ104_04020</name>
</gene>
<proteinExistence type="predicted"/>
<name>A0A431W1D7_9DEIO</name>
<keyword evidence="3" id="KW-1185">Reference proteome</keyword>
<dbReference type="AlphaFoldDB" id="A0A431W1D7"/>
<dbReference type="RefSeq" id="WP_126351474.1">
    <property type="nucleotide sequence ID" value="NZ_CP086380.1"/>
</dbReference>
<dbReference type="Proteomes" id="UP000277766">
    <property type="component" value="Unassembled WGS sequence"/>
</dbReference>
<accession>A0A431W1D7</accession>
<keyword evidence="1" id="KW-0732">Signal</keyword>
<evidence type="ECO:0000313" key="2">
    <source>
        <dbReference type="EMBL" id="RTR29019.1"/>
    </source>
</evidence>
<organism evidence="2 3">
    <name type="scientific">Deinococcus radiophilus</name>
    <dbReference type="NCBI Taxonomy" id="32062"/>
    <lineage>
        <taxon>Bacteria</taxon>
        <taxon>Thermotogati</taxon>
        <taxon>Deinococcota</taxon>
        <taxon>Deinococci</taxon>
        <taxon>Deinococcales</taxon>
        <taxon>Deinococcaceae</taxon>
        <taxon>Deinococcus</taxon>
    </lineage>
</organism>
<dbReference type="EMBL" id="RXPE01000005">
    <property type="protein sequence ID" value="RTR29019.1"/>
    <property type="molecule type" value="Genomic_DNA"/>
</dbReference>
<protein>
    <submittedName>
        <fullName evidence="2">Uncharacterized protein</fullName>
    </submittedName>
</protein>
<comment type="caution">
    <text evidence="2">The sequence shown here is derived from an EMBL/GenBank/DDBJ whole genome shotgun (WGS) entry which is preliminary data.</text>
</comment>